<dbReference type="SUPFAM" id="SSF53474">
    <property type="entry name" value="alpha/beta-Hydrolases"/>
    <property type="match status" value="1"/>
</dbReference>
<keyword evidence="2" id="KW-0645">Protease</keyword>
<evidence type="ECO:0000256" key="4">
    <source>
        <dbReference type="ARBA" id="ARBA00022801"/>
    </source>
</evidence>
<dbReference type="EMBL" id="NCSJ02000455">
    <property type="protein sequence ID" value="RFU24383.1"/>
    <property type="molecule type" value="Genomic_DNA"/>
</dbReference>
<proteinExistence type="inferred from homology"/>
<feature type="non-terminal residue" evidence="7">
    <location>
        <position position="1"/>
    </location>
</feature>
<dbReference type="AlphaFoldDB" id="A0A3E2GUF2"/>
<dbReference type="GO" id="GO:0070008">
    <property type="term" value="F:serine-type exopeptidase activity"/>
    <property type="evidence" value="ECO:0007669"/>
    <property type="project" value="InterPro"/>
</dbReference>
<reference evidence="7 8" key="1">
    <citation type="submission" date="2018-05" db="EMBL/GenBank/DDBJ databases">
        <title>Draft genome sequence of Scytalidium lignicola DSM 105466, a ubiquitous saprotrophic fungus.</title>
        <authorList>
            <person name="Buettner E."/>
            <person name="Gebauer A.M."/>
            <person name="Hofrichter M."/>
            <person name="Liers C."/>
            <person name="Kellner H."/>
        </authorList>
    </citation>
    <scope>NUCLEOTIDE SEQUENCE [LARGE SCALE GENOMIC DNA]</scope>
    <source>
        <strain evidence="7 8">DSM 105466</strain>
    </source>
</reference>
<keyword evidence="3 6" id="KW-0732">Signal</keyword>
<dbReference type="OMA" id="GHHWDSY"/>
<evidence type="ECO:0000256" key="3">
    <source>
        <dbReference type="ARBA" id="ARBA00022729"/>
    </source>
</evidence>
<gene>
    <name evidence="7" type="ORF">B7463_g11953</name>
</gene>
<feature type="non-terminal residue" evidence="7">
    <location>
        <position position="532"/>
    </location>
</feature>
<dbReference type="Proteomes" id="UP000258309">
    <property type="component" value="Unassembled WGS sequence"/>
</dbReference>
<evidence type="ECO:0000256" key="1">
    <source>
        <dbReference type="ARBA" id="ARBA00011079"/>
    </source>
</evidence>
<evidence type="ECO:0000256" key="2">
    <source>
        <dbReference type="ARBA" id="ARBA00022670"/>
    </source>
</evidence>
<dbReference type="PANTHER" id="PTHR11010">
    <property type="entry name" value="PROTEASE S28 PRO-X CARBOXYPEPTIDASE-RELATED"/>
    <property type="match status" value="1"/>
</dbReference>
<dbReference type="Gene3D" id="3.40.50.1820">
    <property type="entry name" value="alpha/beta hydrolase"/>
    <property type="match status" value="2"/>
</dbReference>
<dbReference type="GO" id="GO:0006508">
    <property type="term" value="P:proteolysis"/>
    <property type="evidence" value="ECO:0007669"/>
    <property type="project" value="UniProtKB-KW"/>
</dbReference>
<accession>A0A3E2GUF2</accession>
<feature type="signal peptide" evidence="6">
    <location>
        <begin position="1"/>
        <end position="21"/>
    </location>
</feature>
<evidence type="ECO:0000313" key="8">
    <source>
        <dbReference type="Proteomes" id="UP000258309"/>
    </source>
</evidence>
<dbReference type="OrthoDB" id="1735038at2759"/>
<feature type="chain" id="PRO_5017557962" evidence="6">
    <location>
        <begin position="22"/>
        <end position="532"/>
    </location>
</feature>
<dbReference type="GO" id="GO:0008239">
    <property type="term" value="F:dipeptidyl-peptidase activity"/>
    <property type="evidence" value="ECO:0007669"/>
    <property type="project" value="TreeGrafter"/>
</dbReference>
<comment type="similarity">
    <text evidence="1">Belongs to the peptidase S28 family.</text>
</comment>
<evidence type="ECO:0000256" key="6">
    <source>
        <dbReference type="SAM" id="SignalP"/>
    </source>
</evidence>
<dbReference type="InterPro" id="IPR029058">
    <property type="entry name" value="AB_hydrolase_fold"/>
</dbReference>
<dbReference type="Pfam" id="PF05577">
    <property type="entry name" value="Peptidase_S28"/>
    <property type="match status" value="1"/>
</dbReference>
<comment type="caution">
    <text evidence="7">The sequence shown here is derived from an EMBL/GenBank/DDBJ whole genome shotgun (WGS) entry which is preliminary data.</text>
</comment>
<keyword evidence="8" id="KW-1185">Reference proteome</keyword>
<protein>
    <submittedName>
        <fullName evidence="7">Uncharacterized protein</fullName>
    </submittedName>
</protein>
<dbReference type="InterPro" id="IPR008758">
    <property type="entry name" value="Peptidase_S28"/>
</dbReference>
<organism evidence="7 8">
    <name type="scientific">Scytalidium lignicola</name>
    <name type="common">Hyphomycete</name>
    <dbReference type="NCBI Taxonomy" id="5539"/>
    <lineage>
        <taxon>Eukaryota</taxon>
        <taxon>Fungi</taxon>
        <taxon>Dikarya</taxon>
        <taxon>Ascomycota</taxon>
        <taxon>Pezizomycotina</taxon>
        <taxon>Leotiomycetes</taxon>
        <taxon>Leotiomycetes incertae sedis</taxon>
        <taxon>Scytalidium</taxon>
    </lineage>
</organism>
<sequence length="532" mass="59323">MVTMRFFRALSVALCVVSSSASVIRSEDAELKERQSAPYPAYTIDTPIDHFPQSSRYAPHVKGTFKQRYFFDSTYYKPGGPVFLYIAGETSGPSRFSNLENGIIQILMQATNGLGVILENRFYGESFPFENSTTDNLRYMTNEQTIADNAYFAQHATFPGISGDLTAPKTPWILYGGSLAGAETAFSIVTYGDILYGGIASSGTVHAKLAYPEWYDPIQKFGPQDCIASINAIVEKIDYLVATHNTKAIQELKAIFGLEDLKDIRDFAMTIAFPIGGPLNYPINTWQELNWYPAYSGPDFFYFCGNITNINPSPSVAAVDNQLAKYTHGATWTNLGNYAKYFKEVYLPLCPNGDINNIECFGTQNQTFYADISNGAGRSYLYTTCTENGAYQVAPSSGPSLIMNVLQIDYTQQWCTWSFPPGRYNRIPPTPDLSVWNKYGGANIKADRLAIIDGDADPWLGLTFHDPAAGLRVSTDNNPEYLITGSGHHWDSYGILDIPAEPLFIQQAHLWEIRTVQKWLKEFKNWKPGHGH</sequence>
<keyword evidence="5" id="KW-0325">Glycoprotein</keyword>
<evidence type="ECO:0000313" key="7">
    <source>
        <dbReference type="EMBL" id="RFU24383.1"/>
    </source>
</evidence>
<evidence type="ECO:0000256" key="5">
    <source>
        <dbReference type="ARBA" id="ARBA00023180"/>
    </source>
</evidence>
<name>A0A3E2GUF2_SCYLI</name>
<keyword evidence="4" id="KW-0378">Hydrolase</keyword>
<dbReference type="PANTHER" id="PTHR11010:SF117">
    <property type="entry name" value="SERINE PROTEASE 16"/>
    <property type="match status" value="1"/>
</dbReference>